<dbReference type="InterPro" id="IPR036188">
    <property type="entry name" value="FAD/NAD-bd_sf"/>
</dbReference>
<dbReference type="OrthoDB" id="66881at2759"/>
<evidence type="ECO:0000313" key="3">
    <source>
        <dbReference type="EnsemblMetazoa" id="XP_038065609.1"/>
    </source>
</evidence>
<keyword evidence="2" id="KW-0732">Signal</keyword>
<dbReference type="EnsemblMetazoa" id="XM_038209681.1">
    <property type="protein sequence ID" value="XP_038065609.1"/>
    <property type="gene ID" value="LOC119735764"/>
</dbReference>
<dbReference type="GO" id="GO:0005788">
    <property type="term" value="C:endoplasmic reticulum lumen"/>
    <property type="evidence" value="ECO:0007669"/>
    <property type="project" value="TreeGrafter"/>
</dbReference>
<dbReference type="AlphaFoldDB" id="A0A914AQ95"/>
<protein>
    <recommendedName>
        <fullName evidence="5">FAD-dependent oxidoreductase domain-containing protein 2</fullName>
    </recommendedName>
</protein>
<feature type="signal peptide" evidence="2">
    <location>
        <begin position="1"/>
        <end position="22"/>
    </location>
</feature>
<evidence type="ECO:0000313" key="4">
    <source>
        <dbReference type="Proteomes" id="UP000887568"/>
    </source>
</evidence>
<dbReference type="GO" id="GO:0050660">
    <property type="term" value="F:flavin adenine dinucleotide binding"/>
    <property type="evidence" value="ECO:0007669"/>
    <property type="project" value="TreeGrafter"/>
</dbReference>
<evidence type="ECO:0008006" key="5">
    <source>
        <dbReference type="Google" id="ProtNLM"/>
    </source>
</evidence>
<evidence type="ECO:0000256" key="2">
    <source>
        <dbReference type="SAM" id="SignalP"/>
    </source>
</evidence>
<dbReference type="GeneID" id="119735764"/>
<evidence type="ECO:0000256" key="1">
    <source>
        <dbReference type="ARBA" id="ARBA00023002"/>
    </source>
</evidence>
<dbReference type="Proteomes" id="UP000887568">
    <property type="component" value="Unplaced"/>
</dbReference>
<reference evidence="3" key="1">
    <citation type="submission" date="2022-11" db="UniProtKB">
        <authorList>
            <consortium name="EnsemblMetazoa"/>
        </authorList>
    </citation>
    <scope>IDENTIFICATION</scope>
</reference>
<dbReference type="Pfam" id="PF13738">
    <property type="entry name" value="Pyr_redox_3"/>
    <property type="match status" value="1"/>
</dbReference>
<dbReference type="PANTHER" id="PTHR43539:SF23">
    <property type="entry name" value="FAD-DEPENDENT OXIDOREDUCTASE DOMAIN-CONTAINING PROTEIN 2"/>
    <property type="match status" value="1"/>
</dbReference>
<dbReference type="OMA" id="KGQAYQC"/>
<dbReference type="RefSeq" id="XP_038065610.1">
    <property type="nucleotide sequence ID" value="XM_038209682.1"/>
</dbReference>
<keyword evidence="4" id="KW-1185">Reference proteome</keyword>
<name>A0A914AQ95_PATMI</name>
<dbReference type="Gene3D" id="3.50.50.60">
    <property type="entry name" value="FAD/NAD(P)-binding domain"/>
    <property type="match status" value="2"/>
</dbReference>
<dbReference type="FunFam" id="3.50.50.60:FF:000300">
    <property type="entry name" value="FAD-dependent oxidoreductase domain-containing 2"/>
    <property type="match status" value="1"/>
</dbReference>
<dbReference type="InterPro" id="IPR050982">
    <property type="entry name" value="Auxin_biosynth/cation_transpt"/>
</dbReference>
<dbReference type="EnsemblMetazoa" id="XM_038209682.1">
    <property type="protein sequence ID" value="XP_038065610.1"/>
    <property type="gene ID" value="LOC119735764"/>
</dbReference>
<dbReference type="RefSeq" id="XP_038065609.1">
    <property type="nucleotide sequence ID" value="XM_038209681.1"/>
</dbReference>
<accession>A0A914AQ95</accession>
<proteinExistence type="predicted"/>
<feature type="chain" id="PRO_5038275706" description="FAD-dependent oxidoreductase domain-containing protein 2" evidence="2">
    <location>
        <begin position="23"/>
        <end position="663"/>
    </location>
</feature>
<keyword evidence="1" id="KW-0560">Oxidoreductase</keyword>
<dbReference type="GO" id="GO:0004497">
    <property type="term" value="F:monooxygenase activity"/>
    <property type="evidence" value="ECO:0007669"/>
    <property type="project" value="TreeGrafter"/>
</dbReference>
<dbReference type="SUPFAM" id="SSF51905">
    <property type="entry name" value="FAD/NAD(P)-binding domain"/>
    <property type="match status" value="1"/>
</dbReference>
<dbReference type="GO" id="GO:0036503">
    <property type="term" value="P:ERAD pathway"/>
    <property type="evidence" value="ECO:0007669"/>
    <property type="project" value="TreeGrafter"/>
</dbReference>
<dbReference type="PANTHER" id="PTHR43539">
    <property type="entry name" value="FLAVIN-BINDING MONOOXYGENASE-LIKE PROTEIN (AFU_ORTHOLOGUE AFUA_4G09220)"/>
    <property type="match status" value="1"/>
</dbReference>
<sequence>MTTTWYAFLLVLLSQLIGNLQAGWHTGTAPPAGQSWQYCVVGAGPGGLQMGFFLDRAGRDYVILERANTSGVFFETYPRHRKLISINKRHTGKTNKEFNLRHDWNSLLSDDESLQMTHYSKDFFPHADTYVKYLKDYAQKLKLNIKYNTNVQNISRSSRNGPFTFLDQHGHSYKCRVMILSSGVSLPNDAHFEGIQHTEGYRTVSLDPEDFEGKSVLILGRGNSAFETADHILGSTNVIHMVAKSRLRMAWETHYVGDLRAVNNGLLDTYQLKSLDGILEGNIEDMAILKRPDGRLILVDRYELEEVLQENVTDSMINSHVTRNMPDNFALREPYDKVIRCMGFKFDNDIFNNDSKPEMGQRKLSKYPQMLASYESTDVPDLFFAGAISHAVDYRKSAGGFIHGFRYTARALFRILEVRYQSVPWPSVRLPITELVNHIIKRINEASGTYQMFSVLADVIILHGDGMECEYIEEFPVKLLPELSSITGRNASRVIVVSMEYGKDFSGPGKDIFGPMRATALPVLAHLSNFLHPVLYYYSALPTERDMSALDPKEVLPSPDRLHHIVEDFLTDWTAPVSHILVLRRFLESCIGSDLRYYFDASCFQLAMTHTAVPIQCQKHYLQGQGLKGTDLHWQHVQEMQNILGSVAMEAASEGGSSVWRQR</sequence>
<organism evidence="3 4">
    <name type="scientific">Patiria miniata</name>
    <name type="common">Bat star</name>
    <name type="synonym">Asterina miniata</name>
    <dbReference type="NCBI Taxonomy" id="46514"/>
    <lineage>
        <taxon>Eukaryota</taxon>
        <taxon>Metazoa</taxon>
        <taxon>Echinodermata</taxon>
        <taxon>Eleutherozoa</taxon>
        <taxon>Asterozoa</taxon>
        <taxon>Asteroidea</taxon>
        <taxon>Valvatacea</taxon>
        <taxon>Valvatida</taxon>
        <taxon>Asterinidae</taxon>
        <taxon>Patiria</taxon>
    </lineage>
</organism>